<evidence type="ECO:0000256" key="9">
    <source>
        <dbReference type="RuleBase" id="RU003814"/>
    </source>
</evidence>
<accession>A0A9P7ZQ67</accession>
<comment type="subunit">
    <text evidence="8">Component of the translation initiation factor 2B (eIF2B) complex which is a heterodecamer of two sets of five different subunits: alpha, beta, gamma, delta and epsilon. Subunits alpha, beta and delta comprise a regulatory subcomplex and subunits epsilon and gamma comprise a catalytic subcomplex. Within the complex, the hexameric regulatory complex resides at the center, with the two heterodimeric catalytic subcomplexes bound on opposite sides.</text>
</comment>
<organism evidence="11 12">
    <name type="scientific">Emericellopsis atlantica</name>
    <dbReference type="NCBI Taxonomy" id="2614577"/>
    <lineage>
        <taxon>Eukaryota</taxon>
        <taxon>Fungi</taxon>
        <taxon>Dikarya</taxon>
        <taxon>Ascomycota</taxon>
        <taxon>Pezizomycotina</taxon>
        <taxon>Sordariomycetes</taxon>
        <taxon>Hypocreomycetidae</taxon>
        <taxon>Hypocreales</taxon>
        <taxon>Bionectriaceae</taxon>
        <taxon>Emericellopsis</taxon>
    </lineage>
</organism>
<reference evidence="11" key="1">
    <citation type="journal article" date="2021" name="IMA Fungus">
        <title>Genomic characterization of three marine fungi, including Emericellopsis atlantica sp. nov. with signatures of a generalist lifestyle and marine biomass degradation.</title>
        <authorList>
            <person name="Hagestad O.C."/>
            <person name="Hou L."/>
            <person name="Andersen J.H."/>
            <person name="Hansen E.H."/>
            <person name="Altermark B."/>
            <person name="Li C."/>
            <person name="Kuhnert E."/>
            <person name="Cox R.J."/>
            <person name="Crous P.W."/>
            <person name="Spatafora J.W."/>
            <person name="Lail K."/>
            <person name="Amirebrahimi M."/>
            <person name="Lipzen A."/>
            <person name="Pangilinan J."/>
            <person name="Andreopoulos W."/>
            <person name="Hayes R.D."/>
            <person name="Ng V."/>
            <person name="Grigoriev I.V."/>
            <person name="Jackson S.A."/>
            <person name="Sutton T.D.S."/>
            <person name="Dobson A.D.W."/>
            <person name="Rama T."/>
        </authorList>
    </citation>
    <scope>NUCLEOTIDE SEQUENCE</scope>
    <source>
        <strain evidence="11">TS7</strain>
    </source>
</reference>
<name>A0A9P7ZQ67_9HYPO</name>
<keyword evidence="5" id="KW-0648">Protein biosynthesis</keyword>
<keyword evidence="3" id="KW-0963">Cytoplasm</keyword>
<feature type="region of interest" description="Disordered" evidence="10">
    <location>
        <begin position="175"/>
        <end position="195"/>
    </location>
</feature>
<keyword evidence="4" id="KW-0396">Initiation factor</keyword>
<proteinExistence type="inferred from homology"/>
<dbReference type="InterPro" id="IPR000649">
    <property type="entry name" value="IF-2B-related"/>
</dbReference>
<dbReference type="GeneID" id="70294174"/>
<evidence type="ECO:0000256" key="6">
    <source>
        <dbReference type="ARBA" id="ARBA00044122"/>
    </source>
</evidence>
<dbReference type="InterPro" id="IPR051855">
    <property type="entry name" value="eIF2B_beta_subunit"/>
</dbReference>
<feature type="compositionally biased region" description="Polar residues" evidence="10">
    <location>
        <begin position="130"/>
        <end position="139"/>
    </location>
</feature>
<comment type="caution">
    <text evidence="11">The sequence shown here is derived from an EMBL/GenBank/DDBJ whole genome shotgun (WGS) entry which is preliminary data.</text>
</comment>
<evidence type="ECO:0000256" key="10">
    <source>
        <dbReference type="SAM" id="MobiDB-lite"/>
    </source>
</evidence>
<evidence type="ECO:0000256" key="3">
    <source>
        <dbReference type="ARBA" id="ARBA00022490"/>
    </source>
</evidence>
<dbReference type="Proteomes" id="UP000887229">
    <property type="component" value="Unassembled WGS sequence"/>
</dbReference>
<evidence type="ECO:0000256" key="2">
    <source>
        <dbReference type="ARBA" id="ARBA00007251"/>
    </source>
</evidence>
<evidence type="ECO:0000313" key="12">
    <source>
        <dbReference type="Proteomes" id="UP000887229"/>
    </source>
</evidence>
<dbReference type="GO" id="GO:0003743">
    <property type="term" value="F:translation initiation factor activity"/>
    <property type="evidence" value="ECO:0007669"/>
    <property type="project" value="UniProtKB-KW"/>
</dbReference>
<dbReference type="Gene3D" id="3.40.50.10470">
    <property type="entry name" value="Translation initiation factor eif-2b, domain 2"/>
    <property type="match status" value="1"/>
</dbReference>
<dbReference type="GO" id="GO:0005829">
    <property type="term" value="C:cytosol"/>
    <property type="evidence" value="ECO:0007669"/>
    <property type="project" value="UniProtKB-SubCell"/>
</dbReference>
<evidence type="ECO:0000256" key="1">
    <source>
        <dbReference type="ARBA" id="ARBA00004514"/>
    </source>
</evidence>
<protein>
    <recommendedName>
        <fullName evidence="6">Translation initiation factor eIF2B subunit beta</fullName>
    </recommendedName>
    <alternativeName>
        <fullName evidence="7">eIF2B GDP-GTP exchange factor subunit beta</fullName>
    </alternativeName>
</protein>
<gene>
    <name evidence="11" type="ORF">F5Z01DRAFT_652192</name>
</gene>
<dbReference type="PANTHER" id="PTHR45859">
    <property type="entry name" value="TRANSLATION INITIATION FACTOR EIF-2B SUBUNIT BETA"/>
    <property type="match status" value="1"/>
</dbReference>
<comment type="subcellular location">
    <subcellularLocation>
        <location evidence="1">Cytoplasm</location>
        <location evidence="1">Cytosol</location>
    </subcellularLocation>
</comment>
<dbReference type="AlphaFoldDB" id="A0A9P7ZQ67"/>
<evidence type="ECO:0000256" key="8">
    <source>
        <dbReference type="ARBA" id="ARBA00046432"/>
    </source>
</evidence>
<evidence type="ECO:0000256" key="5">
    <source>
        <dbReference type="ARBA" id="ARBA00022917"/>
    </source>
</evidence>
<sequence length="436" mass="46982">MPSAVPGFAPTLDSYLRSLKGHAHLDLTIQSLVDLLKRRQISGPEDCALATANCLRQVVAKSKWTDADTLLANVSRAGSKLMRARPNELVIGNIVRRVLGLIRDEATEDRNDGAPSETPSEGQMTPIGEMSQSFHSSAPTEAPRRPGPVGAASSANIPRSLSMLLSAKDVADNEGTISPFGNSGTSTPLHRTTNSQVHALRSEVINGIQEIIDEMGQVDDQIAAHAEVQIRPGDHILVYHPSPTVQRFILRAAQKRKFTLLIHCMPQPRGATGHDNYRALRDKLKSQGVQSIVMTTGGGMSYMSRVNKMIIGASAITANGGVVSENFSTIVAAAAKHHRVPIVVLAGVYKLSPECPYTQETAVEFADPMQHVDFSDGSLVHAVEVKAGLTAFLPANLIDTYITNLGTHTWEHLSGLISDHYAEEDVNLHLKAPQDA</sequence>
<dbReference type="OrthoDB" id="269919at2759"/>
<dbReference type="PANTHER" id="PTHR45859:SF1">
    <property type="entry name" value="TRANSLATION INITIATION FACTOR EIF-2B SUBUNIT BETA"/>
    <property type="match status" value="1"/>
</dbReference>
<comment type="similarity">
    <text evidence="2 9">Belongs to the eIF-2B alpha/beta/delta subunits family.</text>
</comment>
<dbReference type="Pfam" id="PF01008">
    <property type="entry name" value="IF-2B"/>
    <property type="match status" value="1"/>
</dbReference>
<feature type="region of interest" description="Disordered" evidence="10">
    <location>
        <begin position="106"/>
        <end position="155"/>
    </location>
</feature>
<evidence type="ECO:0000256" key="4">
    <source>
        <dbReference type="ARBA" id="ARBA00022540"/>
    </source>
</evidence>
<dbReference type="SUPFAM" id="SSF100950">
    <property type="entry name" value="NagB/RpiA/CoA transferase-like"/>
    <property type="match status" value="1"/>
</dbReference>
<dbReference type="InterPro" id="IPR037171">
    <property type="entry name" value="NagB/RpiA_transferase-like"/>
</dbReference>
<dbReference type="InterPro" id="IPR042529">
    <property type="entry name" value="IF_2B-like_C"/>
</dbReference>
<dbReference type="GO" id="GO:0005851">
    <property type="term" value="C:eukaryotic translation initiation factor 2B complex"/>
    <property type="evidence" value="ECO:0007669"/>
    <property type="project" value="TreeGrafter"/>
</dbReference>
<dbReference type="EMBL" id="MU251250">
    <property type="protein sequence ID" value="KAG9255817.1"/>
    <property type="molecule type" value="Genomic_DNA"/>
</dbReference>
<evidence type="ECO:0000313" key="11">
    <source>
        <dbReference type="EMBL" id="KAG9255817.1"/>
    </source>
</evidence>
<dbReference type="RefSeq" id="XP_046119741.1">
    <property type="nucleotide sequence ID" value="XM_046263271.1"/>
</dbReference>
<evidence type="ECO:0000256" key="7">
    <source>
        <dbReference type="ARBA" id="ARBA00044228"/>
    </source>
</evidence>
<keyword evidence="12" id="KW-1185">Reference proteome</keyword>
<dbReference type="GO" id="GO:0005085">
    <property type="term" value="F:guanyl-nucleotide exchange factor activity"/>
    <property type="evidence" value="ECO:0007669"/>
    <property type="project" value="TreeGrafter"/>
</dbReference>